<dbReference type="Pfam" id="PF07719">
    <property type="entry name" value="TPR_2"/>
    <property type="match status" value="1"/>
</dbReference>
<evidence type="ECO:0000313" key="5">
    <source>
        <dbReference type="Proteomes" id="UP000003465"/>
    </source>
</evidence>
<protein>
    <recommendedName>
        <fullName evidence="6">Tetratricopeptide repeat protein</fullName>
    </recommendedName>
</protein>
<name>A0A656GAQ4_PSEA0</name>
<organism evidence="4 5">
    <name type="scientific">Pseudomonas amygdali pv. mori str. 301020</name>
    <dbReference type="NCBI Taxonomy" id="629261"/>
    <lineage>
        <taxon>Bacteria</taxon>
        <taxon>Pseudomonadati</taxon>
        <taxon>Pseudomonadota</taxon>
        <taxon>Gammaproteobacteria</taxon>
        <taxon>Pseudomonadales</taxon>
        <taxon>Pseudomonadaceae</taxon>
        <taxon>Pseudomonas</taxon>
        <taxon>Pseudomonas amygdali</taxon>
    </lineage>
</organism>
<evidence type="ECO:0000313" key="4">
    <source>
        <dbReference type="EMBL" id="EGH22803.1"/>
    </source>
</evidence>
<evidence type="ECO:0008006" key="6">
    <source>
        <dbReference type="Google" id="ProtNLM"/>
    </source>
</evidence>
<evidence type="ECO:0000256" key="2">
    <source>
        <dbReference type="ARBA" id="ARBA00022803"/>
    </source>
</evidence>
<dbReference type="AlphaFoldDB" id="A0A656GAQ4"/>
<feature type="non-terminal residue" evidence="4">
    <location>
        <position position="1"/>
    </location>
</feature>
<evidence type="ECO:0000256" key="3">
    <source>
        <dbReference type="PROSITE-ProRule" id="PRU00339"/>
    </source>
</evidence>
<evidence type="ECO:0000256" key="1">
    <source>
        <dbReference type="ARBA" id="ARBA00022737"/>
    </source>
</evidence>
<feature type="repeat" description="TPR" evidence="3">
    <location>
        <begin position="187"/>
        <end position="220"/>
    </location>
</feature>
<dbReference type="PROSITE" id="PS50293">
    <property type="entry name" value="TPR_REGION"/>
    <property type="match status" value="1"/>
</dbReference>
<keyword evidence="2 3" id="KW-0802">TPR repeat</keyword>
<dbReference type="Proteomes" id="UP000003465">
    <property type="component" value="Unassembled WGS sequence"/>
</dbReference>
<comment type="caution">
    <text evidence="4">The sequence shown here is derived from an EMBL/GenBank/DDBJ whole genome shotgun (WGS) entry which is preliminary data.</text>
</comment>
<dbReference type="Gene3D" id="1.25.40.10">
    <property type="entry name" value="Tetratricopeptide repeat domain"/>
    <property type="match status" value="1"/>
</dbReference>
<dbReference type="InterPro" id="IPR011990">
    <property type="entry name" value="TPR-like_helical_dom_sf"/>
</dbReference>
<dbReference type="SUPFAM" id="SSF48452">
    <property type="entry name" value="TPR-like"/>
    <property type="match status" value="1"/>
</dbReference>
<dbReference type="EMBL" id="AEAG01000597">
    <property type="protein sequence ID" value="EGH22803.1"/>
    <property type="molecule type" value="Genomic_DNA"/>
</dbReference>
<dbReference type="SMART" id="SM00028">
    <property type="entry name" value="TPR"/>
    <property type="match status" value="1"/>
</dbReference>
<accession>A0A656GAQ4</accession>
<dbReference type="PROSITE" id="PS50005">
    <property type="entry name" value="TPR"/>
    <property type="match status" value="1"/>
</dbReference>
<reference evidence="4 5" key="1">
    <citation type="journal article" date="2011" name="PLoS Pathog.">
        <title>Dynamic evolution of pathogenicity revealed by sequencing and comparative genomics of 19 Pseudomonas syringae isolates.</title>
        <authorList>
            <person name="Baltrus D.A."/>
            <person name="Nishimura M.T."/>
            <person name="Romanchuk A."/>
            <person name="Chang J.H."/>
            <person name="Mukhtar M.S."/>
            <person name="Cherkis K."/>
            <person name="Roach J."/>
            <person name="Grant S.R."/>
            <person name="Jones C.D."/>
            <person name="Dangl J.L."/>
        </authorList>
    </citation>
    <scope>NUCLEOTIDE SEQUENCE [LARGE SCALE GENOMIC DNA]</scope>
    <source>
        <strain evidence="4 5">301020</strain>
    </source>
</reference>
<proteinExistence type="predicted"/>
<keyword evidence="1" id="KW-0677">Repeat</keyword>
<dbReference type="InterPro" id="IPR013105">
    <property type="entry name" value="TPR_2"/>
</dbReference>
<dbReference type="InterPro" id="IPR019734">
    <property type="entry name" value="TPR_rpt"/>
</dbReference>
<sequence>GRFTLQQIANTGLAMHDAEFIAHLVGYLPKQELQKLAVLSPGGAAGVLLVHELVVRAARTRDGTVDLAGEVERYLDRLEGEMTPSALRQIHLSRKALLDEHARRGCGEPDWLSYALLQLEGVKCDVFGKYAQRPIVSSGSLAALMSCIDAREQYAFSLPQGKRLAYYSACVDEYGIALDGAQGRIKAELLHHLGKAYRRCGDIDKALATFQKLLEIEPNWHATLGQIVHLGTQHGVGDTTRQAGERALHQLLGLMLESSASVPLRVAMAVLSNLRSYPSVVAQLNSDELSVKSLSRIINQAALEGLDQFYDAFYAFTSKFGYEHPDVSFKLVSAAGDMFEISPESIGKSHLLSVGETLANVSQNALRSGDEGLARRLSGLSLVYAEALLAEGDPDGFTRRGIAKIFTVAGHSSRALEVINVVPVDKLDHWLLYRRAEAELAQGMPEALATAKDALIRAQADPRAEKNLAAYFDMMSRCLSAAGDTKGALDQTQQALAHCSGGRFLRELTDRLALLEAKAWG</sequence>
<gene>
    <name evidence="4" type="ORF">PSYMO_15476</name>
</gene>